<evidence type="ECO:0000313" key="8">
    <source>
        <dbReference type="EMBL" id="AHH15036.1"/>
    </source>
</evidence>
<reference evidence="8 9" key="1">
    <citation type="journal article" date="2014" name="Appl. Environ. Microbiol.">
        <title>Insights into the Microbial Degradation of Rubber and Gutta-Percha by Analysis of the Complete Genome of Nocardia nova SH22a.</title>
        <authorList>
            <person name="Luo Q."/>
            <person name="Hiessl S."/>
            <person name="Poehlein A."/>
            <person name="Daniel R."/>
            <person name="Steinbuchel A."/>
        </authorList>
    </citation>
    <scope>NUCLEOTIDE SEQUENCE [LARGE SCALE GENOMIC DNA]</scope>
    <source>
        <strain evidence="8">SH22a</strain>
    </source>
</reference>
<feature type="transmembrane region" description="Helical" evidence="6">
    <location>
        <begin position="343"/>
        <end position="370"/>
    </location>
</feature>
<dbReference type="eggNOG" id="COG2409">
    <property type="taxonomic scope" value="Bacteria"/>
</dbReference>
<dbReference type="AlphaFoldDB" id="W5TCS9"/>
<evidence type="ECO:0000256" key="2">
    <source>
        <dbReference type="ARBA" id="ARBA00022475"/>
    </source>
</evidence>
<sequence length="769" mass="81781">MSVYLFRWGRFAFRHKWIVLPVWLVLFVIIAGLGAQLKKPMNDDFTIPNLPSERATEIMDKHFPGTSEAFSFEAVTGTYVIAAAPGQKLTDESQRAQIDGMVAKLNGLNIVDHTTALVDPVTATEQMGCLGGDRTAPEFSSRCSAAPLNVLNKEQPDTVAVLTVPFTIAKFADITDSDRKAAFAVGDDARAAGLQVEMSGSLAMEQQQPSGQAEMIGMGVALVVMVVAFGAIVAAFVPIITAIVGLGLATSVIFLGTSFMSVPSFTTFLASMIGIALSIDYALFIVSRYKHELAVQSSPERAAGTALGTAGSAVVFAGATVIIALVALAIVNIRFLTFMGLGGAIAAAFAVLTAITLMPALLGAFGRFLFKPKIPLIAQHDPEDDSMVTNGMRVARVIGRMPVLTLILSIVILGLLAAPALDLNLGLPGEDSQPKTTTIRKAYDLRTEGFGAGSNGKLEIVADLSDVPADRKQAALTALHDELAAYPGMDYVTQPQLSQDGGGALMTAVPTTGPNDQATKDLVRDARDAESTLHDQYGIEYGITGTTAIYADVDHALLSKILPYLAIVAGAAFLLLIAVFRSVLVPFTAALGFLLSMAATFGATVLIFQKGALGLISEPRPIVSFLPIMLIGLVFGLAMDYQVFLVTRMREEYVHGKDPKEAMISGYHHGARVVTSAAIIMISVFGSFLLESDATAKSMGFALAAGVLFDAFLVRMVLIPSLLVLMGRSAWWIPRWLSKIVPDIDVEGARLRDLEVDDPDEPKDPVRVS</sequence>
<comment type="subcellular location">
    <subcellularLocation>
        <location evidence="1">Cell membrane</location>
        <topology evidence="1">Multi-pass membrane protein</topology>
    </subcellularLocation>
</comment>
<feature type="domain" description="SSD" evidence="7">
    <location>
        <begin position="231"/>
        <end position="364"/>
    </location>
</feature>
<dbReference type="InterPro" id="IPR000731">
    <property type="entry name" value="SSD"/>
</dbReference>
<feature type="transmembrane region" description="Helical" evidence="6">
    <location>
        <begin position="628"/>
        <end position="649"/>
    </location>
</feature>
<feature type="transmembrane region" description="Helical" evidence="6">
    <location>
        <begin position="587"/>
        <end position="608"/>
    </location>
</feature>
<evidence type="ECO:0000256" key="4">
    <source>
        <dbReference type="ARBA" id="ARBA00022989"/>
    </source>
</evidence>
<dbReference type="PANTHER" id="PTHR33406">
    <property type="entry name" value="MEMBRANE PROTEIN MJ1562-RELATED"/>
    <property type="match status" value="1"/>
</dbReference>
<dbReference type="KEGG" id="nno:NONO_c02200"/>
<feature type="transmembrane region" description="Helical" evidence="6">
    <location>
        <begin position="307"/>
        <end position="331"/>
    </location>
</feature>
<feature type="transmembrane region" description="Helical" evidence="6">
    <location>
        <begin position="17"/>
        <end position="35"/>
    </location>
</feature>
<accession>W5TCS9</accession>
<feature type="transmembrane region" description="Helical" evidence="6">
    <location>
        <begin position="561"/>
        <end position="580"/>
    </location>
</feature>
<dbReference type="RefSeq" id="WP_025346576.1">
    <property type="nucleotide sequence ID" value="NZ_CP006850.1"/>
</dbReference>
<dbReference type="InterPro" id="IPR050545">
    <property type="entry name" value="Mycobact_MmpL"/>
</dbReference>
<protein>
    <submittedName>
        <fullName evidence="8">MMPL family protein</fullName>
    </submittedName>
</protein>
<keyword evidence="3 6" id="KW-0812">Transmembrane</keyword>
<dbReference type="PROSITE" id="PS50156">
    <property type="entry name" value="SSD"/>
    <property type="match status" value="1"/>
</dbReference>
<feature type="transmembrane region" description="Helical" evidence="6">
    <location>
        <begin position="401"/>
        <end position="421"/>
    </location>
</feature>
<name>W5TCS9_9NOCA</name>
<keyword evidence="2" id="KW-1003">Cell membrane</keyword>
<evidence type="ECO:0000256" key="1">
    <source>
        <dbReference type="ARBA" id="ARBA00004651"/>
    </source>
</evidence>
<feature type="transmembrane region" description="Helical" evidence="6">
    <location>
        <begin position="220"/>
        <end position="253"/>
    </location>
</feature>
<feature type="transmembrane region" description="Helical" evidence="6">
    <location>
        <begin position="670"/>
        <end position="690"/>
    </location>
</feature>
<dbReference type="Gene3D" id="1.20.1640.10">
    <property type="entry name" value="Multidrug efflux transporter AcrB transmembrane domain"/>
    <property type="match status" value="2"/>
</dbReference>
<dbReference type="OrthoDB" id="7051771at2"/>
<dbReference type="Proteomes" id="UP000019150">
    <property type="component" value="Chromosome"/>
</dbReference>
<dbReference type="InterPro" id="IPR004869">
    <property type="entry name" value="MMPL_dom"/>
</dbReference>
<dbReference type="SUPFAM" id="SSF82866">
    <property type="entry name" value="Multidrug efflux transporter AcrB transmembrane domain"/>
    <property type="match status" value="2"/>
</dbReference>
<evidence type="ECO:0000256" key="3">
    <source>
        <dbReference type="ARBA" id="ARBA00022692"/>
    </source>
</evidence>
<dbReference type="HOGENOM" id="CLU_005108_1_1_11"/>
<dbReference type="PATRIC" id="fig|1415166.3.peg.212"/>
<feature type="transmembrane region" description="Helical" evidence="6">
    <location>
        <begin position="702"/>
        <end position="725"/>
    </location>
</feature>
<dbReference type="STRING" id="1415166.NONO_c02200"/>
<evidence type="ECO:0000256" key="5">
    <source>
        <dbReference type="ARBA" id="ARBA00023136"/>
    </source>
</evidence>
<dbReference type="EMBL" id="CP006850">
    <property type="protein sequence ID" value="AHH15036.1"/>
    <property type="molecule type" value="Genomic_DNA"/>
</dbReference>
<keyword evidence="4 6" id="KW-1133">Transmembrane helix</keyword>
<evidence type="ECO:0000256" key="6">
    <source>
        <dbReference type="SAM" id="Phobius"/>
    </source>
</evidence>
<dbReference type="GO" id="GO:0005886">
    <property type="term" value="C:plasma membrane"/>
    <property type="evidence" value="ECO:0007669"/>
    <property type="project" value="UniProtKB-SubCell"/>
</dbReference>
<organism evidence="8 9">
    <name type="scientific">Nocardia nova SH22a</name>
    <dbReference type="NCBI Taxonomy" id="1415166"/>
    <lineage>
        <taxon>Bacteria</taxon>
        <taxon>Bacillati</taxon>
        <taxon>Actinomycetota</taxon>
        <taxon>Actinomycetes</taxon>
        <taxon>Mycobacteriales</taxon>
        <taxon>Nocardiaceae</taxon>
        <taxon>Nocardia</taxon>
    </lineage>
</organism>
<keyword evidence="5 6" id="KW-0472">Membrane</keyword>
<dbReference type="Pfam" id="PF03176">
    <property type="entry name" value="MMPL"/>
    <property type="match status" value="2"/>
</dbReference>
<evidence type="ECO:0000313" key="9">
    <source>
        <dbReference type="Proteomes" id="UP000019150"/>
    </source>
</evidence>
<gene>
    <name evidence="8" type="ORF">NONO_c02200</name>
</gene>
<proteinExistence type="predicted"/>
<dbReference type="PANTHER" id="PTHR33406:SF13">
    <property type="entry name" value="MEMBRANE PROTEIN YDFJ"/>
    <property type="match status" value="1"/>
</dbReference>
<feature type="transmembrane region" description="Helical" evidence="6">
    <location>
        <begin position="265"/>
        <end position="286"/>
    </location>
</feature>
<keyword evidence="9" id="KW-1185">Reference proteome</keyword>
<evidence type="ECO:0000259" key="7">
    <source>
        <dbReference type="PROSITE" id="PS50156"/>
    </source>
</evidence>